<evidence type="ECO:0000313" key="4">
    <source>
        <dbReference type="EMBL" id="GGI67845.1"/>
    </source>
</evidence>
<accession>A0AAV4K9J2</accession>
<dbReference type="InterPro" id="IPR011990">
    <property type="entry name" value="TPR-like_helical_dom_sf"/>
</dbReference>
<evidence type="ECO:0000313" key="5">
    <source>
        <dbReference type="EMBL" id="GGI93952.1"/>
    </source>
</evidence>
<reference evidence="6" key="3">
    <citation type="journal article" date="2019" name="Int. J. Syst. Evol. Microbiol.">
        <title>The Global Catalogue of Microorganisms (GCM) 10K type strain sequencing project: providing services to taxonomists for standard genome sequencing and annotation.</title>
        <authorList>
            <consortium name="The Broad Institute Genomics Platform"/>
            <consortium name="The Broad Institute Genome Sequencing Center for Infectious Disease"/>
            <person name="Wu L."/>
            <person name="Ma J."/>
        </authorList>
    </citation>
    <scope>NUCLEOTIDE SEQUENCE [LARGE SCALE GENOMIC DNA]</scope>
    <source>
        <strain evidence="6">CGMCC 1.8884</strain>
    </source>
</reference>
<dbReference type="Proteomes" id="UP000630135">
    <property type="component" value="Unassembled WGS sequence"/>
</dbReference>
<dbReference type="SMART" id="SM01043">
    <property type="entry name" value="BTAD"/>
    <property type="match status" value="1"/>
</dbReference>
<gene>
    <name evidence="4" type="ORF">GCM10008021_30060</name>
    <name evidence="5" type="ORF">GCM10010914_30690</name>
</gene>
<keyword evidence="2" id="KW-0804">Transcription</keyword>
<dbReference type="SUPFAM" id="SSF81901">
    <property type="entry name" value="HCP-like"/>
    <property type="match status" value="1"/>
</dbReference>
<name>A0AAV4K9J2_9DEIO</name>
<protein>
    <recommendedName>
        <fullName evidence="3">Bacterial transcriptional activator domain-containing protein</fullName>
    </recommendedName>
</protein>
<dbReference type="Pfam" id="PF03704">
    <property type="entry name" value="BTAD"/>
    <property type="match status" value="1"/>
</dbReference>
<dbReference type="EMBL" id="BMLZ01000068">
    <property type="protein sequence ID" value="GGI67845.1"/>
    <property type="molecule type" value="Genomic_DNA"/>
</dbReference>
<evidence type="ECO:0000259" key="3">
    <source>
        <dbReference type="SMART" id="SM01043"/>
    </source>
</evidence>
<dbReference type="InterPro" id="IPR005158">
    <property type="entry name" value="BTAD"/>
</dbReference>
<dbReference type="EMBL" id="BMMA01000057">
    <property type="protein sequence ID" value="GGI93952.1"/>
    <property type="molecule type" value="Genomic_DNA"/>
</dbReference>
<evidence type="ECO:0000313" key="7">
    <source>
        <dbReference type="Proteomes" id="UP000652720"/>
    </source>
</evidence>
<feature type="domain" description="Bacterial transcriptional activator" evidence="3">
    <location>
        <begin position="501"/>
        <end position="632"/>
    </location>
</feature>
<dbReference type="RefSeq" id="WP_017871809.1">
    <property type="nucleotide sequence ID" value="NZ_BMLZ01000068.1"/>
</dbReference>
<proteinExistence type="predicted"/>
<comment type="caution">
    <text evidence="5">The sequence shown here is derived from an EMBL/GenBank/DDBJ whole genome shotgun (WGS) entry which is preliminary data.</text>
</comment>
<evidence type="ECO:0000256" key="2">
    <source>
        <dbReference type="ARBA" id="ARBA00023163"/>
    </source>
</evidence>
<dbReference type="PANTHER" id="PTHR35807">
    <property type="entry name" value="TRANSCRIPTIONAL REGULATOR REDD-RELATED"/>
    <property type="match status" value="1"/>
</dbReference>
<evidence type="ECO:0000313" key="6">
    <source>
        <dbReference type="Proteomes" id="UP000630135"/>
    </source>
</evidence>
<dbReference type="GO" id="GO:0006355">
    <property type="term" value="P:regulation of DNA-templated transcription"/>
    <property type="evidence" value="ECO:0007669"/>
    <property type="project" value="TreeGrafter"/>
</dbReference>
<reference evidence="4" key="1">
    <citation type="journal article" date="2014" name="Int. J. Syst. Evol. Microbiol.">
        <title>Complete genome of a new Firmicutes species belonging to the dominant human colonic microbiota ('Ruminococcus bicirculans') reveals two chromosomes and a selective capacity to utilize plant glucans.</title>
        <authorList>
            <consortium name="NISC Comparative Sequencing Program"/>
            <person name="Wegmann U."/>
            <person name="Louis P."/>
            <person name="Goesmann A."/>
            <person name="Henrissat B."/>
            <person name="Duncan S.H."/>
            <person name="Flint H.J."/>
        </authorList>
    </citation>
    <scope>NUCLEOTIDE SEQUENCE</scope>
    <source>
        <strain evidence="4">CGMCC 1.8884</strain>
    </source>
</reference>
<dbReference type="Gene3D" id="1.25.40.10">
    <property type="entry name" value="Tetratricopeptide repeat domain"/>
    <property type="match status" value="2"/>
</dbReference>
<dbReference type="InterPro" id="IPR051677">
    <property type="entry name" value="AfsR-DnrI-RedD_regulator"/>
</dbReference>
<reference evidence="5" key="2">
    <citation type="journal article" date="2014" name="Int. J. Syst. Evol. Microbiol.">
        <title>Complete genome sequence of Corynebacterium casei LMG S-19264T (=DSM 44701T), isolated from a smear-ripened cheese.</title>
        <authorList>
            <consortium name="US DOE Joint Genome Institute (JGI-PGF)"/>
            <person name="Walter F."/>
            <person name="Albersmeier A."/>
            <person name="Kalinowski J."/>
            <person name="Ruckert C."/>
        </authorList>
    </citation>
    <scope>NUCLEOTIDE SEQUENCE</scope>
    <source>
        <strain evidence="5">CGMCC 1.8885</strain>
    </source>
</reference>
<dbReference type="PANTHER" id="PTHR35807:SF1">
    <property type="entry name" value="TRANSCRIPTIONAL REGULATOR REDD"/>
    <property type="match status" value="1"/>
</dbReference>
<dbReference type="GeneID" id="59166768"/>
<dbReference type="Proteomes" id="UP000652720">
    <property type="component" value="Unassembled WGS sequence"/>
</dbReference>
<sequence length="637" mass="71165">MTTVREAVLAGEYGRGLEQYDRLTEPKAEDLRWAGVCAAQQGQVVQAQQQLEQAAQRGCPAARIDLASLHRAAGEFAQALTSLALVQEALPLLPLLDQALWYRERAIVGHELGEGMPTVLGFFEQAWVTASDAPLAMQASVAHAYGMHLTRFGEDHRVSAYLEFAAEHGHSVRRTYALATLAACAVYQGGGSQARALLDTVRKASAHDPMLEAVLAYHEGQLFRIEGADEQALSAFQRAVSLARTEMRPSTELHAQLGLLALATEREDEAMARTALVRARRLVRAPRDEAFLKWREGSWWASQGDRGGLGLLEEAVSFFQDRELRREALWSQLHLAEAQERFGQGEACAASLSEAADLVAAFETPPTLVAELRLTPRVTARLESLPPRAYERLHLLKEDVQNLRQVNLKTLGGAEVLINGQSIRLRLKRVVEVLAYLLKSGGASLAEVQRDLFPDVRPAQAKGYFHQIRLHIKERIPGLSVPFDEVRGTYAVRSEGARLTWDVQLLTAELARPQDSLLKILERYELDFLKDADSVWATEERERLRRWVTQVALETMDGWYRTGQFEKCVSLAERLLPLDPLDEALHEFLIQATLETRGRAAAYQSYLTSAETFRREVDEVPTRLKALGEDIRKCPLN</sequence>
<keyword evidence="6" id="KW-1185">Reference proteome</keyword>
<evidence type="ECO:0000256" key="1">
    <source>
        <dbReference type="ARBA" id="ARBA00023015"/>
    </source>
</evidence>
<organism evidence="5 7">
    <name type="scientific">Deinococcus wulumuqiensis</name>
    <dbReference type="NCBI Taxonomy" id="980427"/>
    <lineage>
        <taxon>Bacteria</taxon>
        <taxon>Thermotogati</taxon>
        <taxon>Deinococcota</taxon>
        <taxon>Deinococci</taxon>
        <taxon>Deinococcales</taxon>
        <taxon>Deinococcaceae</taxon>
        <taxon>Deinococcus</taxon>
    </lineage>
</organism>
<dbReference type="SUPFAM" id="SSF48452">
    <property type="entry name" value="TPR-like"/>
    <property type="match status" value="1"/>
</dbReference>
<reference evidence="5" key="4">
    <citation type="submission" date="2023-08" db="EMBL/GenBank/DDBJ databases">
        <authorList>
            <person name="Sun Q."/>
            <person name="Zhou Y."/>
        </authorList>
    </citation>
    <scope>NUCLEOTIDE SEQUENCE</scope>
    <source>
        <strain evidence="4">CGMCC 1.8884</strain>
        <strain evidence="5">CGMCC 1.8885</strain>
    </source>
</reference>
<dbReference type="AlphaFoldDB" id="A0AAV4K9J2"/>
<keyword evidence="1" id="KW-0805">Transcription regulation</keyword>
<dbReference type="GO" id="GO:0003677">
    <property type="term" value="F:DNA binding"/>
    <property type="evidence" value="ECO:0007669"/>
    <property type="project" value="TreeGrafter"/>
</dbReference>